<keyword evidence="9" id="KW-0418">Kinase</keyword>
<evidence type="ECO:0000256" key="13">
    <source>
        <dbReference type="ARBA" id="ARBA00023137"/>
    </source>
</evidence>
<keyword evidence="10" id="KW-0067">ATP-binding</keyword>
<evidence type="ECO:0000256" key="2">
    <source>
        <dbReference type="ARBA" id="ARBA00006683"/>
    </source>
</evidence>
<dbReference type="PANTHER" id="PTHR32309:SF31">
    <property type="entry name" value="CAPSULAR EXOPOLYSACCHARIDE FAMILY"/>
    <property type="match status" value="1"/>
</dbReference>
<keyword evidence="11 16" id="KW-1133">Transmembrane helix</keyword>
<dbReference type="PANTHER" id="PTHR32309">
    <property type="entry name" value="TYROSINE-PROTEIN KINASE"/>
    <property type="match status" value="1"/>
</dbReference>
<evidence type="ECO:0000256" key="6">
    <source>
        <dbReference type="ARBA" id="ARBA00022679"/>
    </source>
</evidence>
<evidence type="ECO:0000256" key="3">
    <source>
        <dbReference type="ARBA" id="ARBA00008883"/>
    </source>
</evidence>
<evidence type="ECO:0000256" key="5">
    <source>
        <dbReference type="ARBA" id="ARBA00022519"/>
    </source>
</evidence>
<evidence type="ECO:0000256" key="15">
    <source>
        <dbReference type="SAM" id="MobiDB-lite"/>
    </source>
</evidence>
<comment type="similarity">
    <text evidence="3">Belongs to the etk/wzc family.</text>
</comment>
<dbReference type="SUPFAM" id="SSF52540">
    <property type="entry name" value="P-loop containing nucleoside triphosphate hydrolases"/>
    <property type="match status" value="1"/>
</dbReference>
<dbReference type="Gene3D" id="3.40.50.300">
    <property type="entry name" value="P-loop containing nucleotide triphosphate hydrolases"/>
    <property type="match status" value="1"/>
</dbReference>
<evidence type="ECO:0000256" key="14">
    <source>
        <dbReference type="ARBA" id="ARBA00053015"/>
    </source>
</evidence>
<keyword evidence="7 16" id="KW-0812">Transmembrane</keyword>
<feature type="region of interest" description="Disordered" evidence="15">
    <location>
        <begin position="446"/>
        <end position="475"/>
    </location>
</feature>
<dbReference type="GO" id="GO:0005524">
    <property type="term" value="F:ATP binding"/>
    <property type="evidence" value="ECO:0007669"/>
    <property type="project" value="UniProtKB-KW"/>
</dbReference>
<dbReference type="NCBIfam" id="TIGR01007">
    <property type="entry name" value="eps_fam"/>
    <property type="match status" value="1"/>
</dbReference>
<comment type="catalytic activity">
    <reaction evidence="14">
        <text>L-tyrosyl-[protein] + ATP = O-phospho-L-tyrosyl-[protein] + ADP + H(+)</text>
        <dbReference type="Rhea" id="RHEA:10596"/>
        <dbReference type="Rhea" id="RHEA-COMP:10136"/>
        <dbReference type="Rhea" id="RHEA-COMP:20101"/>
        <dbReference type="ChEBI" id="CHEBI:15378"/>
        <dbReference type="ChEBI" id="CHEBI:30616"/>
        <dbReference type="ChEBI" id="CHEBI:46858"/>
        <dbReference type="ChEBI" id="CHEBI:61978"/>
        <dbReference type="ChEBI" id="CHEBI:456216"/>
    </reaction>
</comment>
<reference evidence="19 20" key="1">
    <citation type="submission" date="2018-11" db="EMBL/GenBank/DDBJ databases">
        <title>Sequencing the genomes of 1000 actinobacteria strains.</title>
        <authorList>
            <person name="Klenk H.-P."/>
        </authorList>
    </citation>
    <scope>NUCLEOTIDE SEQUENCE [LARGE SCALE GENOMIC DNA]</scope>
    <source>
        <strain evidence="19 20">DSM 9580</strain>
    </source>
</reference>
<dbReference type="GO" id="GO:0004713">
    <property type="term" value="F:protein tyrosine kinase activity"/>
    <property type="evidence" value="ECO:0007669"/>
    <property type="project" value="UniProtKB-KW"/>
</dbReference>
<feature type="domain" description="AAA" evidence="18">
    <location>
        <begin position="279"/>
        <end position="425"/>
    </location>
</feature>
<keyword evidence="8" id="KW-0547">Nucleotide-binding</keyword>
<evidence type="ECO:0000256" key="7">
    <source>
        <dbReference type="ARBA" id="ARBA00022692"/>
    </source>
</evidence>
<dbReference type="EMBL" id="RKHJ01000001">
    <property type="protein sequence ID" value="ROR67369.1"/>
    <property type="molecule type" value="Genomic_DNA"/>
</dbReference>
<dbReference type="InterPro" id="IPR025669">
    <property type="entry name" value="AAA_dom"/>
</dbReference>
<feature type="domain" description="Polysaccharide chain length determinant N-terminal" evidence="17">
    <location>
        <begin position="14"/>
        <end position="96"/>
    </location>
</feature>
<organism evidence="19 20">
    <name type="scientific">Agrococcus jenensis</name>
    <dbReference type="NCBI Taxonomy" id="46353"/>
    <lineage>
        <taxon>Bacteria</taxon>
        <taxon>Bacillati</taxon>
        <taxon>Actinomycetota</taxon>
        <taxon>Actinomycetes</taxon>
        <taxon>Micrococcales</taxon>
        <taxon>Microbacteriaceae</taxon>
        <taxon>Agrococcus</taxon>
    </lineage>
</organism>
<evidence type="ECO:0000313" key="20">
    <source>
        <dbReference type="Proteomes" id="UP000275456"/>
    </source>
</evidence>
<dbReference type="AlphaFoldDB" id="A0A3N2AWG3"/>
<evidence type="ECO:0000256" key="4">
    <source>
        <dbReference type="ARBA" id="ARBA00022475"/>
    </source>
</evidence>
<comment type="caution">
    <text evidence="19">The sequence shown here is derived from an EMBL/GenBank/DDBJ whole genome shotgun (WGS) entry which is preliminary data.</text>
</comment>
<evidence type="ECO:0000256" key="9">
    <source>
        <dbReference type="ARBA" id="ARBA00022777"/>
    </source>
</evidence>
<dbReference type="RefSeq" id="WP_123698240.1">
    <property type="nucleotide sequence ID" value="NZ_RKHJ01000001.1"/>
</dbReference>
<evidence type="ECO:0000256" key="16">
    <source>
        <dbReference type="SAM" id="Phobius"/>
    </source>
</evidence>
<feature type="compositionally biased region" description="Basic residues" evidence="15">
    <location>
        <begin position="459"/>
        <end position="475"/>
    </location>
</feature>
<dbReference type="InterPro" id="IPR050445">
    <property type="entry name" value="Bact_polysacc_biosynth/exp"/>
</dbReference>
<keyword evidence="6" id="KW-0808">Transferase</keyword>
<keyword evidence="4" id="KW-1003">Cell membrane</keyword>
<dbReference type="CDD" id="cd05387">
    <property type="entry name" value="BY-kinase"/>
    <property type="match status" value="1"/>
</dbReference>
<protein>
    <submittedName>
        <fullName evidence="19">Capsular exopolysaccharide synthesis family protein</fullName>
    </submittedName>
</protein>
<evidence type="ECO:0000256" key="11">
    <source>
        <dbReference type="ARBA" id="ARBA00022989"/>
    </source>
</evidence>
<evidence type="ECO:0000256" key="10">
    <source>
        <dbReference type="ARBA" id="ARBA00022840"/>
    </source>
</evidence>
<evidence type="ECO:0000256" key="8">
    <source>
        <dbReference type="ARBA" id="ARBA00022741"/>
    </source>
</evidence>
<feature type="transmembrane region" description="Helical" evidence="16">
    <location>
        <begin position="20"/>
        <end position="38"/>
    </location>
</feature>
<evidence type="ECO:0000259" key="17">
    <source>
        <dbReference type="Pfam" id="PF02706"/>
    </source>
</evidence>
<evidence type="ECO:0000313" key="19">
    <source>
        <dbReference type="EMBL" id="ROR67369.1"/>
    </source>
</evidence>
<accession>A0A3N2AWG3</accession>
<keyword evidence="20" id="KW-1185">Reference proteome</keyword>
<dbReference type="Pfam" id="PF02706">
    <property type="entry name" value="Wzz"/>
    <property type="match status" value="1"/>
</dbReference>
<keyword evidence="13" id="KW-0829">Tyrosine-protein kinase</keyword>
<dbReference type="Proteomes" id="UP000275456">
    <property type="component" value="Unassembled WGS sequence"/>
</dbReference>
<gene>
    <name evidence="19" type="ORF">EDD26_2780</name>
</gene>
<comment type="subcellular location">
    <subcellularLocation>
        <location evidence="1">Cell inner membrane</location>
        <topology evidence="1">Multi-pass membrane protein</topology>
    </subcellularLocation>
</comment>
<proteinExistence type="inferred from homology"/>
<dbReference type="GO" id="GO:0005886">
    <property type="term" value="C:plasma membrane"/>
    <property type="evidence" value="ECO:0007669"/>
    <property type="project" value="UniProtKB-SubCell"/>
</dbReference>
<dbReference type="InterPro" id="IPR003856">
    <property type="entry name" value="LPS_length_determ_N"/>
</dbReference>
<dbReference type="InterPro" id="IPR027417">
    <property type="entry name" value="P-loop_NTPase"/>
</dbReference>
<evidence type="ECO:0000259" key="18">
    <source>
        <dbReference type="Pfam" id="PF13614"/>
    </source>
</evidence>
<name>A0A3N2AWG3_9MICO</name>
<dbReference type="Pfam" id="PF13614">
    <property type="entry name" value="AAA_31"/>
    <property type="match status" value="1"/>
</dbReference>
<keyword evidence="5" id="KW-0997">Cell inner membrane</keyword>
<evidence type="ECO:0000256" key="1">
    <source>
        <dbReference type="ARBA" id="ARBA00004429"/>
    </source>
</evidence>
<dbReference type="OrthoDB" id="9812433at2"/>
<comment type="similarity">
    <text evidence="2">Belongs to the CpsC/CapA family.</text>
</comment>
<dbReference type="InterPro" id="IPR005702">
    <property type="entry name" value="Wzc-like_C"/>
</dbReference>
<sequence>MNPAPATWTLTHAWEAVRKYWILIVGFAVLGGGIGYAVSASTPPRYQSAASLYFALNQGTSGADLNQGSTYTQNQMLSFGRLATSSRVLERVIDELDLQSTPRELARSVSITVPQDTVILEVAATSSEPERAAAIANSVAEQLAVVVLDVGAESVEGAASISASVIDDAVAPTVQTTPNKTRDALLAAAIGFLLGVLTAFVATLADTRVRNEAAVARVTDLPVLGVVTRATRGVGAGLISAREPHDPVSEDMRRIQSALAFTTLDGTSRRLLVTSSSPGEGKSTFSTNLAVTLADSGDRTLVIDADLRRPRVDELFGLDGSVGLTTALMGGIDLSRAIVGWREHGPDVLTSGALPPNPATVVTSEAFRSVLDDASERYDVVIIDSPPVLTVADSNLIAPLADGVVIVVDASKTRRPQLANTIRSIESAGGRILGIVLNRARPSKHRNTYYADDPSAERRQKRPVARVRHSAVPKA</sequence>
<keyword evidence="12 16" id="KW-0472">Membrane</keyword>
<feature type="transmembrane region" description="Helical" evidence="16">
    <location>
        <begin position="184"/>
        <end position="205"/>
    </location>
</feature>
<evidence type="ECO:0000256" key="12">
    <source>
        <dbReference type="ARBA" id="ARBA00023136"/>
    </source>
</evidence>